<proteinExistence type="predicted"/>
<dbReference type="EMBL" id="JBHUCM010000013">
    <property type="protein sequence ID" value="MFD1538397.1"/>
    <property type="molecule type" value="Genomic_DNA"/>
</dbReference>
<keyword evidence="4" id="KW-1185">Reference proteome</keyword>
<organism evidence="3 4">
    <name type="scientific">Nonomuraea guangzhouensis</name>
    <dbReference type="NCBI Taxonomy" id="1291555"/>
    <lineage>
        <taxon>Bacteria</taxon>
        <taxon>Bacillati</taxon>
        <taxon>Actinomycetota</taxon>
        <taxon>Actinomycetes</taxon>
        <taxon>Streptosporangiales</taxon>
        <taxon>Streptosporangiaceae</taxon>
        <taxon>Nonomuraea</taxon>
    </lineage>
</organism>
<dbReference type="Pfam" id="PF01928">
    <property type="entry name" value="CYTH"/>
    <property type="match status" value="1"/>
</dbReference>
<name>A0ABW4G6L9_9ACTN</name>
<feature type="domain" description="CYTH" evidence="1">
    <location>
        <begin position="4"/>
        <end position="199"/>
    </location>
</feature>
<dbReference type="PANTHER" id="PTHR39339:SF1">
    <property type="entry name" value="CHAD DOMAIN-CONTAINING PROTEIN"/>
    <property type="match status" value="1"/>
</dbReference>
<sequence length="504" mass="55520">MASHVEIERKYDIDGDVEIGDLTGPDGEVTADEPQTWQLVAEYVDTPALILATHGITLRRREGGEDAGWHLKLPMAKGARREVHAPLGADVHHVPAQLAELVAAHVRGRELVPVVTLETTRTVRRLHDHGGKVVAEVADDQVVGRRLDRDRRPASWREIEVELVDGPTGVLDAVESRLRAAGATPSPSVSKLARVLGDDLPPAADRGSGRSAGAALAAYLRQQREQLLGYDPLVRLADHDDDSVHKMRVAIRRMRSVLRTHSRLLDGDRVAPLEAELRWLAGELGTVRDLEVLNARFDQRLAGQPKDGGLGNARWPGLLATRERKARQTLRQTLSAPRYFTLLAAVDDFIADPPFQDRAGRKASRQTPRLVARSWRKVLTRYTEAQKLPEGAERDIALHSTRKAAKRARYTAEAATPVLGKPAKKLAKQAERLQETLGRRQDALVAQQELTQLATRPGLRVADAFTLGLLLADERHAADAALRDVAPVWKKAAKPRLLTALTTR</sequence>
<dbReference type="PROSITE" id="PS51708">
    <property type="entry name" value="CHAD"/>
    <property type="match status" value="1"/>
</dbReference>
<dbReference type="SMART" id="SM01118">
    <property type="entry name" value="CYTH"/>
    <property type="match status" value="1"/>
</dbReference>
<reference evidence="4" key="1">
    <citation type="journal article" date="2019" name="Int. J. Syst. Evol. Microbiol.">
        <title>The Global Catalogue of Microorganisms (GCM) 10K type strain sequencing project: providing services to taxonomists for standard genome sequencing and annotation.</title>
        <authorList>
            <consortium name="The Broad Institute Genomics Platform"/>
            <consortium name="The Broad Institute Genome Sequencing Center for Infectious Disease"/>
            <person name="Wu L."/>
            <person name="Ma J."/>
        </authorList>
    </citation>
    <scope>NUCLEOTIDE SEQUENCE [LARGE SCALE GENOMIC DNA]</scope>
    <source>
        <strain evidence="4">CGMCC 1.15399</strain>
    </source>
</reference>
<dbReference type="PANTHER" id="PTHR39339">
    <property type="entry name" value="SLR1444 PROTEIN"/>
    <property type="match status" value="1"/>
</dbReference>
<accession>A0ABW4G6L9</accession>
<protein>
    <submittedName>
        <fullName evidence="3">CHAD domain-containing protein</fullName>
    </submittedName>
</protein>
<evidence type="ECO:0000313" key="4">
    <source>
        <dbReference type="Proteomes" id="UP001597097"/>
    </source>
</evidence>
<gene>
    <name evidence="3" type="ORF">ACFSJ0_15190</name>
</gene>
<dbReference type="InterPro" id="IPR023577">
    <property type="entry name" value="CYTH_domain"/>
</dbReference>
<dbReference type="PROSITE" id="PS51707">
    <property type="entry name" value="CYTH"/>
    <property type="match status" value="1"/>
</dbReference>
<dbReference type="CDD" id="cd07374">
    <property type="entry name" value="CYTH-like_Pase"/>
    <property type="match status" value="1"/>
</dbReference>
<dbReference type="SMART" id="SM00880">
    <property type="entry name" value="CHAD"/>
    <property type="match status" value="1"/>
</dbReference>
<comment type="caution">
    <text evidence="3">The sequence shown here is derived from an EMBL/GenBank/DDBJ whole genome shotgun (WGS) entry which is preliminary data.</text>
</comment>
<dbReference type="RefSeq" id="WP_219533393.1">
    <property type="nucleotide sequence ID" value="NZ_JAHKRM010000017.1"/>
</dbReference>
<evidence type="ECO:0000259" key="1">
    <source>
        <dbReference type="PROSITE" id="PS51707"/>
    </source>
</evidence>
<feature type="domain" description="CHAD" evidence="2">
    <location>
        <begin position="209"/>
        <end position="494"/>
    </location>
</feature>
<evidence type="ECO:0000259" key="2">
    <source>
        <dbReference type="PROSITE" id="PS51708"/>
    </source>
</evidence>
<dbReference type="Proteomes" id="UP001597097">
    <property type="component" value="Unassembled WGS sequence"/>
</dbReference>
<dbReference type="InterPro" id="IPR007899">
    <property type="entry name" value="CHAD_dom"/>
</dbReference>
<dbReference type="Pfam" id="PF05235">
    <property type="entry name" value="CHAD"/>
    <property type="match status" value="1"/>
</dbReference>
<evidence type="ECO:0000313" key="3">
    <source>
        <dbReference type="EMBL" id="MFD1538397.1"/>
    </source>
</evidence>